<feature type="transmembrane region" description="Helical" evidence="1">
    <location>
        <begin position="81"/>
        <end position="108"/>
    </location>
</feature>
<comment type="caution">
    <text evidence="2">The sequence shown here is derived from an EMBL/GenBank/DDBJ whole genome shotgun (WGS) entry which is preliminary data.</text>
</comment>
<keyword evidence="1" id="KW-0472">Membrane</keyword>
<feature type="transmembrane region" description="Helical" evidence="1">
    <location>
        <begin position="114"/>
        <end position="137"/>
    </location>
</feature>
<proteinExistence type="predicted"/>
<dbReference type="RefSeq" id="WP_147825145.1">
    <property type="nucleotide sequence ID" value="NZ_BAAARG010000001.1"/>
</dbReference>
<keyword evidence="1" id="KW-0812">Transmembrane</keyword>
<name>A0A5C8HQC7_9MICO</name>
<dbReference type="AlphaFoldDB" id="A0A5C8HQC7"/>
<dbReference type="Proteomes" id="UP000321196">
    <property type="component" value="Unassembled WGS sequence"/>
</dbReference>
<gene>
    <name evidence="2" type="ORF">FVP60_05110</name>
</gene>
<sequence length="156" mass="15373">MTTSDGPQRSTSLVLAALGAVVFVSLIITGDAITSVLTKTDVIEIAGASPLVPVVGIAAATAAWAVIVIRGIAKRGSIGTATAAGVLASLAYLAGMFVASLGSGIAAATVATHLIMAGYVLVVLIAGVATAAGTLALSRASGKTPQWPWEDENGDE</sequence>
<keyword evidence="1" id="KW-1133">Transmembrane helix</keyword>
<evidence type="ECO:0000313" key="2">
    <source>
        <dbReference type="EMBL" id="TXK06340.1"/>
    </source>
</evidence>
<protein>
    <submittedName>
        <fullName evidence="2">Uncharacterized protein</fullName>
    </submittedName>
</protein>
<feature type="transmembrane region" description="Helical" evidence="1">
    <location>
        <begin position="45"/>
        <end position="69"/>
    </location>
</feature>
<dbReference type="EMBL" id="VRSW01000001">
    <property type="protein sequence ID" value="TXK06340.1"/>
    <property type="molecule type" value="Genomic_DNA"/>
</dbReference>
<evidence type="ECO:0000256" key="1">
    <source>
        <dbReference type="SAM" id="Phobius"/>
    </source>
</evidence>
<organism evidence="2 3">
    <name type="scientific">Microbacterium mitrae</name>
    <dbReference type="NCBI Taxonomy" id="664640"/>
    <lineage>
        <taxon>Bacteria</taxon>
        <taxon>Bacillati</taxon>
        <taxon>Actinomycetota</taxon>
        <taxon>Actinomycetes</taxon>
        <taxon>Micrococcales</taxon>
        <taxon>Microbacteriaceae</taxon>
        <taxon>Microbacterium</taxon>
    </lineage>
</organism>
<feature type="transmembrane region" description="Helical" evidence="1">
    <location>
        <begin position="12"/>
        <end position="33"/>
    </location>
</feature>
<keyword evidence="3" id="KW-1185">Reference proteome</keyword>
<reference evidence="2 3" key="1">
    <citation type="submission" date="2019-08" db="EMBL/GenBank/DDBJ databases">
        <authorList>
            <person name="Dong K."/>
        </authorList>
    </citation>
    <scope>NUCLEOTIDE SEQUENCE [LARGE SCALE GENOMIC DNA]</scope>
    <source>
        <strain evidence="2 3">M4-8</strain>
    </source>
</reference>
<accession>A0A5C8HQC7</accession>
<evidence type="ECO:0000313" key="3">
    <source>
        <dbReference type="Proteomes" id="UP000321196"/>
    </source>
</evidence>